<evidence type="ECO:0000313" key="2">
    <source>
        <dbReference type="Proteomes" id="UP000827897"/>
    </source>
</evidence>
<organism evidence="1 2">
    <name type="scientific">Arthrobacter phage EastWest</name>
    <dbReference type="NCBI Taxonomy" id="2894292"/>
    <lineage>
        <taxon>Viruses</taxon>
        <taxon>Duplodnaviria</taxon>
        <taxon>Heunggongvirae</taxon>
        <taxon>Uroviricota</taxon>
        <taxon>Caudoviricetes</taxon>
        <taxon>Berryhillviridae</taxon>
        <taxon>Eastwestvirus</taxon>
        <taxon>Eastwestvirus eastwest</taxon>
    </lineage>
</organism>
<proteinExistence type="predicted"/>
<dbReference type="Proteomes" id="UP000827897">
    <property type="component" value="Segment"/>
</dbReference>
<evidence type="ECO:0000313" key="1">
    <source>
        <dbReference type="EMBL" id="UGL61915.1"/>
    </source>
</evidence>
<reference evidence="1" key="1">
    <citation type="submission" date="2021-10" db="EMBL/GenBank/DDBJ databases">
        <authorList>
            <person name="Valenzuela N."/>
            <person name="Pablo J."/>
            <person name="Strother B."/>
            <person name="Cravalho Y."/>
            <person name="Barto Z."/>
            <person name="Kane C."/>
            <person name="Chong R.A."/>
            <person name="Kawasaki K."/>
            <person name="Cruz S."/>
            <person name="Porter M.L."/>
            <person name="Pearce R."/>
            <person name="Hohenstein G."/>
            <person name="Li K."/>
            <person name="Kaniho J."/>
            <person name="Sadones M."/>
            <person name="Hamlin F."/>
            <person name="Daniels M."/>
            <person name="McKee K."/>
            <person name="Reed F."/>
            <person name="Donachie S."/>
            <person name="Bollivar D.W."/>
            <person name="Garlena R.A."/>
            <person name="Russell D.A."/>
            <person name="Jacobs-Sera D."/>
            <person name="Hatfull G.F."/>
        </authorList>
    </citation>
    <scope>NUCLEOTIDE SEQUENCE</scope>
</reference>
<dbReference type="EMBL" id="OK999980">
    <property type="protein sequence ID" value="UGL61915.1"/>
    <property type="molecule type" value="Genomic_DNA"/>
</dbReference>
<keyword evidence="2" id="KW-1185">Reference proteome</keyword>
<accession>A0AAE8YLM1</accession>
<gene>
    <name evidence="1" type="primary">32</name>
    <name evidence="1" type="ORF">SEA_EASTWEST_32</name>
</gene>
<protein>
    <submittedName>
        <fullName evidence="1">Baseplate J protein</fullName>
    </submittedName>
</protein>
<sequence length="379" mass="39363">MADDDLLPVDVPEIEALRLLEFGTESDIVAAGVAHAQSLMPEWEPRQGNTEVILMQSLAIMLGPEIMAIQMMGDQIIEGIMKLYGVTRSAGVAATSTATFNVTNSNPTQVIPAGSRLRLTVSSTGETVDFLTDEELQIITSESLTGTVGITADTTGETANGVAAGTPLSVVGSLPFVESVVLGVDVANGAGEESDGSFFGRAASTLARQVSTLVQPEQFEYASLTREEIGRAKAFDNYDPAAPATTAYGHVTVAVADDAGAAVSAAVMTDVQNWLTAQSLASLLIHVIAPTYTTVNIATTVKADVGQSAADVQANVENALRDWLDPARWPWESSVSQYAMISVIGNAGGVKEVQSVPATIALAGKAPLPNVGSITVTVV</sequence>
<name>A0AAE8YLM1_9CAUD</name>